<dbReference type="PANTHER" id="PTHR45653">
    <property type="entry name" value="DEDICATOR OF CYTOKINESIS"/>
    <property type="match status" value="1"/>
</dbReference>
<dbReference type="GO" id="GO:0005886">
    <property type="term" value="C:plasma membrane"/>
    <property type="evidence" value="ECO:0007669"/>
    <property type="project" value="TreeGrafter"/>
</dbReference>
<evidence type="ECO:0000313" key="1">
    <source>
        <dbReference type="Proteomes" id="UP000887574"/>
    </source>
</evidence>
<dbReference type="AlphaFoldDB" id="A0A915E0Z3"/>
<accession>A0A915E0Z3</accession>
<dbReference type="Proteomes" id="UP000887574">
    <property type="component" value="Unplaced"/>
</dbReference>
<organism evidence="1 2">
    <name type="scientific">Ditylenchus dipsaci</name>
    <dbReference type="NCBI Taxonomy" id="166011"/>
    <lineage>
        <taxon>Eukaryota</taxon>
        <taxon>Metazoa</taxon>
        <taxon>Ecdysozoa</taxon>
        <taxon>Nematoda</taxon>
        <taxon>Chromadorea</taxon>
        <taxon>Rhabditida</taxon>
        <taxon>Tylenchina</taxon>
        <taxon>Tylenchomorpha</taxon>
        <taxon>Sphaerularioidea</taxon>
        <taxon>Anguinidae</taxon>
        <taxon>Anguininae</taxon>
        <taxon>Ditylenchus</taxon>
    </lineage>
</organism>
<sequence length="265" mass="30875">MLTLVSFVKHCRCVCTAQQMDTYYSQSTRDMRQIAACLLRSLWFSMTPQHKMEMMPEIVTSVLEVALYVDEQEENRTTHHSSSLKACNLQLREISIPIFYDMLKTEHFLYQDQRNSRPVVLPCWYESGYAMFGSNNSNACASNHFQDLFITKLDPLLDDCNKGSGGLGFRLKFKEMISEMLESDPQLQSDVGRQLVQKIDRLLELLLNYRQVRVEADCIENGMFCTVQLVDFYHEIGQYDLYVSYLYKLYDLHMIAGKCLLVLRD</sequence>
<keyword evidence="1" id="KW-1185">Reference proteome</keyword>
<dbReference type="GO" id="GO:0007264">
    <property type="term" value="P:small GTPase-mediated signal transduction"/>
    <property type="evidence" value="ECO:0007669"/>
    <property type="project" value="InterPro"/>
</dbReference>
<dbReference type="InterPro" id="IPR043161">
    <property type="entry name" value="DOCK_C_lobe_A"/>
</dbReference>
<dbReference type="WBParaSite" id="jg24741">
    <property type="protein sequence ID" value="jg24741"/>
    <property type="gene ID" value="jg24741"/>
</dbReference>
<dbReference type="Gene3D" id="1.25.40.410">
    <property type="match status" value="1"/>
</dbReference>
<dbReference type="GO" id="GO:0005085">
    <property type="term" value="F:guanyl-nucleotide exchange factor activity"/>
    <property type="evidence" value="ECO:0007669"/>
    <property type="project" value="InterPro"/>
</dbReference>
<dbReference type="GO" id="GO:0031267">
    <property type="term" value="F:small GTPase binding"/>
    <property type="evidence" value="ECO:0007669"/>
    <property type="project" value="TreeGrafter"/>
</dbReference>
<protein>
    <submittedName>
        <fullName evidence="2">Uncharacterized protein</fullName>
    </submittedName>
</protein>
<reference evidence="2" key="1">
    <citation type="submission" date="2022-11" db="UniProtKB">
        <authorList>
            <consortium name="WormBaseParasite"/>
        </authorList>
    </citation>
    <scope>IDENTIFICATION</scope>
</reference>
<dbReference type="GO" id="GO:0005737">
    <property type="term" value="C:cytoplasm"/>
    <property type="evidence" value="ECO:0007669"/>
    <property type="project" value="TreeGrafter"/>
</dbReference>
<dbReference type="GO" id="GO:0007520">
    <property type="term" value="P:myoblast fusion"/>
    <property type="evidence" value="ECO:0007669"/>
    <property type="project" value="TreeGrafter"/>
</dbReference>
<evidence type="ECO:0000313" key="2">
    <source>
        <dbReference type="WBParaSite" id="jg24741"/>
    </source>
</evidence>
<dbReference type="GO" id="GO:0016477">
    <property type="term" value="P:cell migration"/>
    <property type="evidence" value="ECO:0007669"/>
    <property type="project" value="TreeGrafter"/>
</dbReference>
<dbReference type="InterPro" id="IPR026791">
    <property type="entry name" value="DOCK"/>
</dbReference>
<dbReference type="PANTHER" id="PTHR45653:SF10">
    <property type="entry name" value="MYOBLAST CITY, ISOFORM B"/>
    <property type="match status" value="1"/>
</dbReference>
<name>A0A915E0Z3_9BILA</name>
<proteinExistence type="predicted"/>